<dbReference type="InterPro" id="IPR003594">
    <property type="entry name" value="HATPase_dom"/>
</dbReference>
<evidence type="ECO:0000313" key="3">
    <source>
        <dbReference type="Proteomes" id="UP000316225"/>
    </source>
</evidence>
<protein>
    <submittedName>
        <fullName evidence="2">Serine/threonine-protein kinase RsbW</fullName>
    </submittedName>
</protein>
<dbReference type="AlphaFoldDB" id="A0A562NVF8"/>
<keyword evidence="2" id="KW-0808">Transferase</keyword>
<dbReference type="Pfam" id="PF13581">
    <property type="entry name" value="HATPase_c_2"/>
    <property type="match status" value="1"/>
</dbReference>
<reference evidence="2 3" key="1">
    <citation type="journal article" date="2015" name="Stand. Genomic Sci.">
        <title>Genomic Encyclopedia of Bacterial and Archaeal Type Strains, Phase III: the genomes of soil and plant-associated and newly described type strains.</title>
        <authorList>
            <person name="Whitman W.B."/>
            <person name="Woyke T."/>
            <person name="Klenk H.P."/>
            <person name="Zhou Y."/>
            <person name="Lilburn T.G."/>
            <person name="Beck B.J."/>
            <person name="De Vos P."/>
            <person name="Vandamme P."/>
            <person name="Eisen J.A."/>
            <person name="Garrity G."/>
            <person name="Hugenholtz P."/>
            <person name="Kyrpides N.C."/>
        </authorList>
    </citation>
    <scope>NUCLEOTIDE SEQUENCE [LARGE SCALE GENOMIC DNA]</scope>
    <source>
        <strain evidence="2 3">CGMCC 1.5364</strain>
    </source>
</reference>
<dbReference type="CDD" id="cd16936">
    <property type="entry name" value="HATPase_RsbW-like"/>
    <property type="match status" value="1"/>
</dbReference>
<gene>
    <name evidence="2" type="ORF">IQ24_01044</name>
</gene>
<sequence>MMSCSAAIRQMPQPPHLSSRKPIFYRLFRADPVAVRSALMALRELLARSADEDAVNRLELALAEVLNNICQHGAGEPAARPTGSRQLAPMVHLCVARHVGGIACAITDDGIPLPIALLPPANCPARVQDKDMAEDVELLPEGGFGWHLIRDLTYSLCYFREGRRNLLAFTVPLGDAYRINCLPGQFSPNCRG</sequence>
<dbReference type="Proteomes" id="UP000316225">
    <property type="component" value="Unassembled WGS sequence"/>
</dbReference>
<keyword evidence="2" id="KW-0418">Kinase</keyword>
<comment type="caution">
    <text evidence="2">The sequence shown here is derived from an EMBL/GenBank/DDBJ whole genome shotgun (WGS) entry which is preliminary data.</text>
</comment>
<proteinExistence type="predicted"/>
<name>A0A562NVF8_9RHOB</name>
<keyword evidence="3" id="KW-1185">Reference proteome</keyword>
<dbReference type="InterPro" id="IPR036890">
    <property type="entry name" value="HATPase_C_sf"/>
</dbReference>
<accession>A0A562NVF8</accession>
<dbReference type="GO" id="GO:0016301">
    <property type="term" value="F:kinase activity"/>
    <property type="evidence" value="ECO:0007669"/>
    <property type="project" value="UniProtKB-KW"/>
</dbReference>
<dbReference type="EMBL" id="VLKU01000003">
    <property type="protein sequence ID" value="TWI35686.1"/>
    <property type="molecule type" value="Genomic_DNA"/>
</dbReference>
<feature type="domain" description="Histidine kinase/HSP90-like ATPase" evidence="1">
    <location>
        <begin position="28"/>
        <end position="169"/>
    </location>
</feature>
<evidence type="ECO:0000313" key="2">
    <source>
        <dbReference type="EMBL" id="TWI35686.1"/>
    </source>
</evidence>
<evidence type="ECO:0000259" key="1">
    <source>
        <dbReference type="Pfam" id="PF13581"/>
    </source>
</evidence>
<organism evidence="2 3">
    <name type="scientific">Paracoccus sulfuroxidans</name>
    <dbReference type="NCBI Taxonomy" id="384678"/>
    <lineage>
        <taxon>Bacteria</taxon>
        <taxon>Pseudomonadati</taxon>
        <taxon>Pseudomonadota</taxon>
        <taxon>Alphaproteobacteria</taxon>
        <taxon>Rhodobacterales</taxon>
        <taxon>Paracoccaceae</taxon>
        <taxon>Paracoccus</taxon>
    </lineage>
</organism>
<dbReference type="Gene3D" id="3.30.565.10">
    <property type="entry name" value="Histidine kinase-like ATPase, C-terminal domain"/>
    <property type="match status" value="1"/>
</dbReference>